<reference evidence="2" key="1">
    <citation type="submission" date="2025-08" db="UniProtKB">
        <authorList>
            <consortium name="RefSeq"/>
        </authorList>
    </citation>
    <scope>IDENTIFICATION</scope>
</reference>
<sequence>MVPTSAGSGSRSASEPLPRRQRNSLRKFDHSPESLHTDSSSDSSLEPRPLTLKAIFERFKNKKHKKRKYNRQNRGKLRPRGRPKESRSTRRSSQIDLKQIKDKGTGFPFLQCENGRKPLSWRKILTFEVLAEIHISLVCNRVSALEIQEGPSTLKMTEQ</sequence>
<proteinExistence type="predicted"/>
<keyword evidence="1" id="KW-1185">Reference proteome</keyword>
<protein>
    <submittedName>
        <fullName evidence="2">TATA box-binding protein-associated factor RNA polymerase I subunit D-like</fullName>
    </submittedName>
</protein>
<name>A0AC58N5Q0_CASCN</name>
<organism evidence="1 2">
    <name type="scientific">Castor canadensis</name>
    <name type="common">American beaver</name>
    <dbReference type="NCBI Taxonomy" id="51338"/>
    <lineage>
        <taxon>Eukaryota</taxon>
        <taxon>Metazoa</taxon>
        <taxon>Chordata</taxon>
        <taxon>Craniata</taxon>
        <taxon>Vertebrata</taxon>
        <taxon>Euteleostomi</taxon>
        <taxon>Mammalia</taxon>
        <taxon>Eutheria</taxon>
        <taxon>Euarchontoglires</taxon>
        <taxon>Glires</taxon>
        <taxon>Rodentia</taxon>
        <taxon>Castorimorpha</taxon>
        <taxon>Castoridae</taxon>
        <taxon>Castor</taxon>
    </lineage>
</organism>
<accession>A0AC58N5Q0</accession>
<gene>
    <name evidence="2" type="primary">LOC141410456</name>
</gene>
<evidence type="ECO:0000313" key="2">
    <source>
        <dbReference type="RefSeq" id="XP_073936997.1"/>
    </source>
</evidence>
<dbReference type="Proteomes" id="UP001732720">
    <property type="component" value="Chromosome 1"/>
</dbReference>
<dbReference type="RefSeq" id="XP_073936997.1">
    <property type="nucleotide sequence ID" value="XM_074080896.1"/>
</dbReference>
<evidence type="ECO:0000313" key="1">
    <source>
        <dbReference type="Proteomes" id="UP001732720"/>
    </source>
</evidence>